<keyword evidence="2" id="KW-1185">Reference proteome</keyword>
<evidence type="ECO:0000313" key="2">
    <source>
        <dbReference type="Proteomes" id="UP000239047"/>
    </source>
</evidence>
<dbReference type="Proteomes" id="UP000239047">
    <property type="component" value="Unassembled WGS sequence"/>
</dbReference>
<protein>
    <submittedName>
        <fullName evidence="1">Uncharacterized protein</fullName>
    </submittedName>
</protein>
<reference evidence="1 2" key="1">
    <citation type="submission" date="2018-02" db="EMBL/GenBank/DDBJ databases">
        <title>Jeotgalibacillus proteolyticum sp. nov. a protease producing bacterium isolated from ocean sediments of Laizhou Bay.</title>
        <authorList>
            <person name="Li Y."/>
        </authorList>
    </citation>
    <scope>NUCLEOTIDE SEQUENCE [LARGE SCALE GENOMIC DNA]</scope>
    <source>
        <strain evidence="1 2">22-7</strain>
    </source>
</reference>
<gene>
    <name evidence="1" type="ORF">C4B60_18630</name>
</gene>
<dbReference type="EMBL" id="PREZ01000008">
    <property type="protein sequence ID" value="PPA68930.1"/>
    <property type="molecule type" value="Genomic_DNA"/>
</dbReference>
<comment type="caution">
    <text evidence="1">The sequence shown here is derived from an EMBL/GenBank/DDBJ whole genome shotgun (WGS) entry which is preliminary data.</text>
</comment>
<dbReference type="AlphaFoldDB" id="A0A2S5G7H3"/>
<sequence length="137" mass="16030">MAVHLDAEKNKTCLLSFSKTYVCFLTHTVTLLFGYPYHYEEKRLHFERSLLASMNLLAALHEKSFSRDILFPDIELCVPNQKSHEKGSSDTFIDHLYQLDRLINGYPFLLPKHKKLYETLFKLILHYYDCTPAGLKS</sequence>
<accession>A0A2S5G7H3</accession>
<name>A0A2S5G7H3_9BACL</name>
<organism evidence="1 2">
    <name type="scientific">Jeotgalibacillus proteolyticus</name>
    <dbReference type="NCBI Taxonomy" id="2082395"/>
    <lineage>
        <taxon>Bacteria</taxon>
        <taxon>Bacillati</taxon>
        <taxon>Bacillota</taxon>
        <taxon>Bacilli</taxon>
        <taxon>Bacillales</taxon>
        <taxon>Caryophanaceae</taxon>
        <taxon>Jeotgalibacillus</taxon>
    </lineage>
</organism>
<dbReference type="RefSeq" id="WP_104059546.1">
    <property type="nucleotide sequence ID" value="NZ_PREZ01000008.1"/>
</dbReference>
<proteinExistence type="predicted"/>
<evidence type="ECO:0000313" key="1">
    <source>
        <dbReference type="EMBL" id="PPA68930.1"/>
    </source>
</evidence>